<dbReference type="EMBL" id="MU859158">
    <property type="protein sequence ID" value="KAK3951070.1"/>
    <property type="molecule type" value="Genomic_DNA"/>
</dbReference>
<dbReference type="AlphaFoldDB" id="A0AAN6NS62"/>
<dbReference type="Proteomes" id="UP001303222">
    <property type="component" value="Unassembled WGS sequence"/>
</dbReference>
<evidence type="ECO:0000313" key="1">
    <source>
        <dbReference type="EMBL" id="KAK3951070.1"/>
    </source>
</evidence>
<organism evidence="1 2">
    <name type="scientific">Pseudoneurospora amorphoporcata</name>
    <dbReference type="NCBI Taxonomy" id="241081"/>
    <lineage>
        <taxon>Eukaryota</taxon>
        <taxon>Fungi</taxon>
        <taxon>Dikarya</taxon>
        <taxon>Ascomycota</taxon>
        <taxon>Pezizomycotina</taxon>
        <taxon>Sordariomycetes</taxon>
        <taxon>Sordariomycetidae</taxon>
        <taxon>Sordariales</taxon>
        <taxon>Sordariaceae</taxon>
        <taxon>Pseudoneurospora</taxon>
    </lineage>
</organism>
<comment type="caution">
    <text evidence="1">The sequence shown here is derived from an EMBL/GenBank/DDBJ whole genome shotgun (WGS) entry which is preliminary data.</text>
</comment>
<evidence type="ECO:0000313" key="2">
    <source>
        <dbReference type="Proteomes" id="UP001303222"/>
    </source>
</evidence>
<reference evidence="1" key="2">
    <citation type="submission" date="2023-06" db="EMBL/GenBank/DDBJ databases">
        <authorList>
            <consortium name="Lawrence Berkeley National Laboratory"/>
            <person name="Mondo S.J."/>
            <person name="Hensen N."/>
            <person name="Bonometti L."/>
            <person name="Westerberg I."/>
            <person name="Brannstrom I.O."/>
            <person name="Guillou S."/>
            <person name="Cros-Aarteil S."/>
            <person name="Calhoun S."/>
            <person name="Haridas S."/>
            <person name="Kuo A."/>
            <person name="Pangilinan J."/>
            <person name="Riley R."/>
            <person name="Labutti K."/>
            <person name="Andreopoulos B."/>
            <person name="Lipzen A."/>
            <person name="Chen C."/>
            <person name="Yanf M."/>
            <person name="Daum C."/>
            <person name="Ng V."/>
            <person name="Clum A."/>
            <person name="Steindorff A."/>
            <person name="Ohm R."/>
            <person name="Martin F."/>
            <person name="Silar P."/>
            <person name="Natvig D."/>
            <person name="Lalanne C."/>
            <person name="Gautier V."/>
            <person name="Ament-Velasquez S.L."/>
            <person name="Kruys A."/>
            <person name="Hutchinson M.I."/>
            <person name="Powell A.J."/>
            <person name="Barry K."/>
            <person name="Miller A.N."/>
            <person name="Grigoriev I.V."/>
            <person name="Debuchy R."/>
            <person name="Gladieux P."/>
            <person name="Thoren M.H."/>
            <person name="Johannesson H."/>
        </authorList>
    </citation>
    <scope>NUCLEOTIDE SEQUENCE</scope>
    <source>
        <strain evidence="1">CBS 626.80</strain>
    </source>
</reference>
<name>A0AAN6NS62_9PEZI</name>
<proteinExistence type="predicted"/>
<protein>
    <submittedName>
        <fullName evidence="1">Uncharacterized protein</fullName>
    </submittedName>
</protein>
<keyword evidence="2" id="KW-1185">Reference proteome</keyword>
<reference evidence="1" key="1">
    <citation type="journal article" date="2023" name="Mol. Phylogenet. Evol.">
        <title>Genome-scale phylogeny and comparative genomics of the fungal order Sordariales.</title>
        <authorList>
            <person name="Hensen N."/>
            <person name="Bonometti L."/>
            <person name="Westerberg I."/>
            <person name="Brannstrom I.O."/>
            <person name="Guillou S."/>
            <person name="Cros-Aarteil S."/>
            <person name="Calhoun S."/>
            <person name="Haridas S."/>
            <person name="Kuo A."/>
            <person name="Mondo S."/>
            <person name="Pangilinan J."/>
            <person name="Riley R."/>
            <person name="LaButti K."/>
            <person name="Andreopoulos B."/>
            <person name="Lipzen A."/>
            <person name="Chen C."/>
            <person name="Yan M."/>
            <person name="Daum C."/>
            <person name="Ng V."/>
            <person name="Clum A."/>
            <person name="Steindorff A."/>
            <person name="Ohm R.A."/>
            <person name="Martin F."/>
            <person name="Silar P."/>
            <person name="Natvig D.O."/>
            <person name="Lalanne C."/>
            <person name="Gautier V."/>
            <person name="Ament-Velasquez S.L."/>
            <person name="Kruys A."/>
            <person name="Hutchinson M.I."/>
            <person name="Powell A.J."/>
            <person name="Barry K."/>
            <person name="Miller A.N."/>
            <person name="Grigoriev I.V."/>
            <person name="Debuchy R."/>
            <person name="Gladieux P."/>
            <person name="Hiltunen Thoren M."/>
            <person name="Johannesson H."/>
        </authorList>
    </citation>
    <scope>NUCLEOTIDE SEQUENCE</scope>
    <source>
        <strain evidence="1">CBS 626.80</strain>
    </source>
</reference>
<gene>
    <name evidence="1" type="ORF">QBC32DRAFT_344933</name>
</gene>
<accession>A0AAN6NS62</accession>
<sequence length="217" mass="24389">MIKFEALQLTSPVPFNCRSRSGSSVHRCAFRLIRVRPPLRGPRLRKKRPGDRELDWPGHLFLDGVCIWDSSETVGVKIGGTSTVNQWPMVHQRLFARSIFSCGSRVDPCAALGLMVDDTVVVPCPQHVMCSRLSAPYLSPRRAGKTCNFESHQRLAFKPVWRKSGGHVTGVDITPSVSPQELAVRRWEMLTITADSNHPKWCISSTSRYLRLPTRPS</sequence>